<keyword evidence="3" id="KW-1185">Reference proteome</keyword>
<accession>A0A511D203</accession>
<dbReference type="Proteomes" id="UP000321328">
    <property type="component" value="Unassembled WGS sequence"/>
</dbReference>
<evidence type="ECO:0000313" key="2">
    <source>
        <dbReference type="EMBL" id="GEL18810.1"/>
    </source>
</evidence>
<evidence type="ECO:0000313" key="3">
    <source>
        <dbReference type="Proteomes" id="UP000321328"/>
    </source>
</evidence>
<dbReference type="EMBL" id="BJVI01000026">
    <property type="protein sequence ID" value="GEL18810.1"/>
    <property type="molecule type" value="Genomic_DNA"/>
</dbReference>
<feature type="region of interest" description="Disordered" evidence="1">
    <location>
        <begin position="30"/>
        <end position="80"/>
    </location>
</feature>
<evidence type="ECO:0000256" key="1">
    <source>
        <dbReference type="SAM" id="MobiDB-lite"/>
    </source>
</evidence>
<comment type="caution">
    <text evidence="2">The sequence shown here is derived from an EMBL/GenBank/DDBJ whole genome shotgun (WGS) entry which is preliminary data.</text>
</comment>
<gene>
    <name evidence="2" type="ORF">PA7_26470</name>
</gene>
<sequence length="156" mass="16632">MTKQDMTSRETWSAADWLRHAAAALRRMVTDGPAQWGDPDAGRGDAQRRPVLEDMPTRTAFPAARPPSIGDPMPAGLRDPMRDFEDAARSARPRAPAARWMPIVSPVIAEPLAAMLDALADGAEKTVQAGGSVAEDPYQSAVDVARLIVDATAASD</sequence>
<dbReference type="RefSeq" id="WP_147201101.1">
    <property type="nucleotide sequence ID" value="NZ_AUII01000005.1"/>
</dbReference>
<name>A0A511D203_9PSEU</name>
<feature type="compositionally biased region" description="Low complexity" evidence="1">
    <location>
        <begin position="57"/>
        <end position="67"/>
    </location>
</feature>
<proteinExistence type="predicted"/>
<organism evidence="2 3">
    <name type="scientific">Pseudonocardia asaccharolytica DSM 44247 = NBRC 16224</name>
    <dbReference type="NCBI Taxonomy" id="1123024"/>
    <lineage>
        <taxon>Bacteria</taxon>
        <taxon>Bacillati</taxon>
        <taxon>Actinomycetota</taxon>
        <taxon>Actinomycetes</taxon>
        <taxon>Pseudonocardiales</taxon>
        <taxon>Pseudonocardiaceae</taxon>
        <taxon>Pseudonocardia</taxon>
    </lineage>
</organism>
<protein>
    <submittedName>
        <fullName evidence="2">Uncharacterized protein</fullName>
    </submittedName>
</protein>
<feature type="compositionally biased region" description="Basic and acidic residues" evidence="1">
    <location>
        <begin position="40"/>
        <end position="56"/>
    </location>
</feature>
<reference evidence="2 3" key="1">
    <citation type="submission" date="2019-07" db="EMBL/GenBank/DDBJ databases">
        <title>Whole genome shotgun sequence of Pseudonocardia asaccharolytica NBRC 16224.</title>
        <authorList>
            <person name="Hosoyama A."/>
            <person name="Uohara A."/>
            <person name="Ohji S."/>
            <person name="Ichikawa N."/>
        </authorList>
    </citation>
    <scope>NUCLEOTIDE SEQUENCE [LARGE SCALE GENOMIC DNA]</scope>
    <source>
        <strain evidence="2 3">NBRC 16224</strain>
    </source>
</reference>
<dbReference type="AlphaFoldDB" id="A0A511D203"/>